<dbReference type="PROSITE" id="PS50836">
    <property type="entry name" value="DOMON"/>
    <property type="match status" value="1"/>
</dbReference>
<sequence length="106" mass="12081">MLAVTRIYNNVHYYYSILFITVLVVLPQYHHAFHFDDDIQITITPVNHNSSIILEVIGRTTGYMGIGFSLTNSLVGADLVLIWVDDLTGNGHIIWPTLEEFSFRLV</sequence>
<keyword evidence="1" id="KW-0812">Transmembrane</keyword>
<protein>
    <recommendedName>
        <fullName evidence="2">DOMON domain-containing protein</fullName>
    </recommendedName>
</protein>
<keyword evidence="1" id="KW-0472">Membrane</keyword>
<name>A0AAW1DA84_9HEMI</name>
<evidence type="ECO:0000313" key="3">
    <source>
        <dbReference type="EMBL" id="KAK9507611.1"/>
    </source>
</evidence>
<dbReference type="Proteomes" id="UP001461498">
    <property type="component" value="Unassembled WGS sequence"/>
</dbReference>
<dbReference type="EMBL" id="JAPXFL010000004">
    <property type="protein sequence ID" value="KAK9507611.1"/>
    <property type="molecule type" value="Genomic_DNA"/>
</dbReference>
<evidence type="ECO:0000259" key="2">
    <source>
        <dbReference type="PROSITE" id="PS50836"/>
    </source>
</evidence>
<feature type="transmembrane region" description="Helical" evidence="1">
    <location>
        <begin position="12"/>
        <end position="29"/>
    </location>
</feature>
<reference evidence="3 4" key="1">
    <citation type="submission" date="2022-12" db="EMBL/GenBank/DDBJ databases">
        <title>Chromosome-level genome assembly of true bugs.</title>
        <authorList>
            <person name="Ma L."/>
            <person name="Li H."/>
        </authorList>
    </citation>
    <scope>NUCLEOTIDE SEQUENCE [LARGE SCALE GENOMIC DNA]</scope>
    <source>
        <strain evidence="3">Lab_2022b</strain>
    </source>
</reference>
<accession>A0AAW1DA84</accession>
<comment type="caution">
    <text evidence="3">The sequence shown here is derived from an EMBL/GenBank/DDBJ whole genome shotgun (WGS) entry which is preliminary data.</text>
</comment>
<evidence type="ECO:0000256" key="1">
    <source>
        <dbReference type="SAM" id="Phobius"/>
    </source>
</evidence>
<dbReference type="InterPro" id="IPR005018">
    <property type="entry name" value="DOMON_domain"/>
</dbReference>
<feature type="domain" description="DOMON" evidence="2">
    <location>
        <begin position="37"/>
        <end position="106"/>
    </location>
</feature>
<dbReference type="AlphaFoldDB" id="A0AAW1DA84"/>
<evidence type="ECO:0000313" key="4">
    <source>
        <dbReference type="Proteomes" id="UP001461498"/>
    </source>
</evidence>
<keyword evidence="4" id="KW-1185">Reference proteome</keyword>
<keyword evidence="1" id="KW-1133">Transmembrane helix</keyword>
<organism evidence="3 4">
    <name type="scientific">Rhynocoris fuscipes</name>
    <dbReference type="NCBI Taxonomy" id="488301"/>
    <lineage>
        <taxon>Eukaryota</taxon>
        <taxon>Metazoa</taxon>
        <taxon>Ecdysozoa</taxon>
        <taxon>Arthropoda</taxon>
        <taxon>Hexapoda</taxon>
        <taxon>Insecta</taxon>
        <taxon>Pterygota</taxon>
        <taxon>Neoptera</taxon>
        <taxon>Paraneoptera</taxon>
        <taxon>Hemiptera</taxon>
        <taxon>Heteroptera</taxon>
        <taxon>Panheteroptera</taxon>
        <taxon>Cimicomorpha</taxon>
        <taxon>Reduviidae</taxon>
        <taxon>Harpactorinae</taxon>
        <taxon>Harpactorini</taxon>
        <taxon>Rhynocoris</taxon>
    </lineage>
</organism>
<proteinExistence type="predicted"/>
<gene>
    <name evidence="3" type="ORF">O3M35_007431</name>
</gene>